<evidence type="ECO:0000256" key="9">
    <source>
        <dbReference type="ARBA" id="ARBA00048586"/>
    </source>
</evidence>
<comment type="caution">
    <text evidence="13">The sequence shown here is derived from an EMBL/GenBank/DDBJ whole genome shotgun (WGS) entry which is preliminary data.</text>
</comment>
<evidence type="ECO:0000256" key="1">
    <source>
        <dbReference type="ARBA" id="ARBA00005042"/>
    </source>
</evidence>
<dbReference type="GO" id="GO:0032049">
    <property type="term" value="P:cardiolipin biosynthetic process"/>
    <property type="evidence" value="ECO:0007669"/>
    <property type="project" value="InterPro"/>
</dbReference>
<keyword evidence="5" id="KW-0677">Repeat</keyword>
<dbReference type="PANTHER" id="PTHR12586">
    <property type="entry name" value="CDP-DIACYLGLYCEROL--SERINE O-PHOSPHATIDYLTRANSFERASE"/>
    <property type="match status" value="1"/>
</dbReference>
<name>A0A8H8DAB3_9ASCO</name>
<feature type="domain" description="PLD phosphodiesterase" evidence="12">
    <location>
        <begin position="257"/>
        <end position="283"/>
    </location>
</feature>
<evidence type="ECO:0000256" key="8">
    <source>
        <dbReference type="ARBA" id="ARBA00023264"/>
    </source>
</evidence>
<evidence type="ECO:0000256" key="5">
    <source>
        <dbReference type="ARBA" id="ARBA00022737"/>
    </source>
</evidence>
<gene>
    <name evidence="13" type="ORF">I9W82_004356</name>
</gene>
<keyword evidence="10" id="KW-0067">ATP-binding</keyword>
<dbReference type="Gene3D" id="3.30.870.10">
    <property type="entry name" value="Endonuclease Chain A"/>
    <property type="match status" value="2"/>
</dbReference>
<evidence type="ECO:0000256" key="6">
    <source>
        <dbReference type="ARBA" id="ARBA00023098"/>
    </source>
</evidence>
<evidence type="ECO:0000256" key="4">
    <source>
        <dbReference type="ARBA" id="ARBA00022679"/>
    </source>
</evidence>
<keyword evidence="3 10" id="KW-0444">Lipid biosynthesis</keyword>
<evidence type="ECO:0000256" key="3">
    <source>
        <dbReference type="ARBA" id="ARBA00022516"/>
    </source>
</evidence>
<organism evidence="13 14">
    <name type="scientific">Candida metapsilosis</name>
    <dbReference type="NCBI Taxonomy" id="273372"/>
    <lineage>
        <taxon>Eukaryota</taxon>
        <taxon>Fungi</taxon>
        <taxon>Dikarya</taxon>
        <taxon>Ascomycota</taxon>
        <taxon>Saccharomycotina</taxon>
        <taxon>Pichiomycetes</taxon>
        <taxon>Debaryomycetaceae</taxon>
        <taxon>Candida/Lodderomyces clade</taxon>
        <taxon>Candida</taxon>
    </lineage>
</organism>
<protein>
    <recommendedName>
        <fullName evidence="10">CDP-diacylglycerol--glycerol-3-phosphate 3-phosphatidyltransferase</fullName>
        <ecNumber evidence="10">2.7.8.5</ecNumber>
    </recommendedName>
</protein>
<evidence type="ECO:0000256" key="2">
    <source>
        <dbReference type="ARBA" id="ARBA00010682"/>
    </source>
</evidence>
<comment type="catalytic activity">
    <reaction evidence="9 10">
        <text>a CDP-1,2-diacyl-sn-glycerol + sn-glycerol 3-phosphate = a 1,2-diacyl-sn-glycero-3-phospho-(1'-sn-glycero-3'-phosphate) + CMP + H(+)</text>
        <dbReference type="Rhea" id="RHEA:12593"/>
        <dbReference type="ChEBI" id="CHEBI:15378"/>
        <dbReference type="ChEBI" id="CHEBI:57597"/>
        <dbReference type="ChEBI" id="CHEBI:58332"/>
        <dbReference type="ChEBI" id="CHEBI:60110"/>
        <dbReference type="ChEBI" id="CHEBI:60377"/>
        <dbReference type="EC" id="2.7.8.5"/>
    </reaction>
</comment>
<comment type="pathway">
    <text evidence="1 10">Phospholipid metabolism; phosphatidylglycerol biosynthesis; phosphatidylglycerol from CDP-diacylglycerol: step 1/2.</text>
</comment>
<dbReference type="EMBL" id="JAEOAQ010000006">
    <property type="protein sequence ID" value="KAG5418027.1"/>
    <property type="molecule type" value="Genomic_DNA"/>
</dbReference>
<dbReference type="PANTHER" id="PTHR12586:SF1">
    <property type="entry name" value="CDP-DIACYLGLYCEROL--GLYCEROL-3-PHOSPHATE 3-PHOSPHATIDYLTRANSFERASE, MITOCHONDRIAL"/>
    <property type="match status" value="1"/>
</dbReference>
<dbReference type="CDD" id="cd09135">
    <property type="entry name" value="PLDc_PGS1_euk_1"/>
    <property type="match status" value="1"/>
</dbReference>
<dbReference type="InterPro" id="IPR016270">
    <property type="entry name" value="PGS1"/>
</dbReference>
<evidence type="ECO:0000256" key="11">
    <source>
        <dbReference type="SAM" id="MobiDB-lite"/>
    </source>
</evidence>
<dbReference type="RefSeq" id="XP_067547143.1">
    <property type="nucleotide sequence ID" value="XM_067693419.1"/>
</dbReference>
<dbReference type="SUPFAM" id="SSF56024">
    <property type="entry name" value="Phospholipase D/nuclease"/>
    <property type="match status" value="2"/>
</dbReference>
<keyword evidence="10" id="KW-0547">Nucleotide-binding</keyword>
<feature type="region of interest" description="Disordered" evidence="11">
    <location>
        <begin position="595"/>
        <end position="625"/>
    </location>
</feature>
<reference evidence="13 14" key="1">
    <citation type="submission" date="2020-12" db="EMBL/GenBank/DDBJ databases">
        <title>Effect of drift, selection, and recombination on the evolution of hybrid genomes in Candida yeast pathogens.</title>
        <authorList>
            <person name="Mixao V."/>
            <person name="Ksiezopolska E."/>
            <person name="Saus E."/>
            <person name="Boekhout T."/>
            <person name="Gacser A."/>
            <person name="Gabaldon T."/>
        </authorList>
    </citation>
    <scope>NUCLEOTIDE SEQUENCE [LARGE SCALE GENOMIC DNA]</scope>
    <source>
        <strain evidence="13 14">BP57</strain>
    </source>
</reference>
<evidence type="ECO:0000259" key="12">
    <source>
        <dbReference type="PROSITE" id="PS50035"/>
    </source>
</evidence>
<dbReference type="OrthoDB" id="10250191at2759"/>
<proteinExistence type="inferred from homology"/>
<evidence type="ECO:0000313" key="14">
    <source>
        <dbReference type="Proteomes" id="UP000669133"/>
    </source>
</evidence>
<feature type="compositionally biased region" description="Basic and acidic residues" evidence="11">
    <location>
        <begin position="609"/>
        <end position="625"/>
    </location>
</feature>
<keyword evidence="8 10" id="KW-1208">Phospholipid metabolism</keyword>
<dbReference type="InterPro" id="IPR001736">
    <property type="entry name" value="PLipase_D/transphosphatidylase"/>
</dbReference>
<sequence length="644" mass="73032">MLLKNYNKSLYLLSSSSSVASLILFKQQLKTGGATTTTTSITTKKSFSTSIATASSSSPRITRNRPTVTTAKLAGFPMFSSIYSYFFNNSSQSSLNSQQSRPYATNNPNVSLDYISTFHPRLATIFHQLDAIAPRFLLNKGDIEILSEPAQFYSTLKNKISQAKSRVYLSSLYIGKSQHELVQCIDDALANNQDLKVYLLTDVLRATREAPHHPSSASLLAPLEQKYGKHRVDIRMYHTPNLTGFTKKIAPKRLDEGWGVQHMKLYGFDDEIILSGANLSEDYFTNRQDRYYLFKNKAITDYYFRLHQAIASISYQIRHTTQLKQGFKLVWPTTNVSCEPHINTHRFLSDASHLLSPILKQHELTSFDEFKDHENFDTIVYPVSQFTPLFLPNQDLSTEKPAILRLLSYIDSPKIKWWFTAGYFNMLPQIQERLINSSAQGSVITASPKANSFYKSSGLSYYLPEAYLLFAKRFLEQVKRLGKETLITVYEWQNGVVNTPGGWTYHAKGLWLTVPEENEPSITVIGSSNYTKRAYSCDLESNAIIITKDPELKAQMKSEIDHLMEHVSELTVEDFQPKPLSMDPAHSGVVIQDISEEKLSGSSSTDGEEEKHMQSEHHPKYAIDEDRRISYKTHLAVKLLGGKL</sequence>
<evidence type="ECO:0000256" key="7">
    <source>
        <dbReference type="ARBA" id="ARBA00023209"/>
    </source>
</evidence>
<dbReference type="CDD" id="cd09137">
    <property type="entry name" value="PLDc_PGS1_euk_2"/>
    <property type="match status" value="1"/>
</dbReference>
<dbReference type="GO" id="GO:0005739">
    <property type="term" value="C:mitochondrion"/>
    <property type="evidence" value="ECO:0007669"/>
    <property type="project" value="UniProtKB-SubCell"/>
</dbReference>
<dbReference type="PROSITE" id="PS50035">
    <property type="entry name" value="PLD"/>
    <property type="match status" value="1"/>
</dbReference>
<dbReference type="Proteomes" id="UP000669133">
    <property type="component" value="Unassembled WGS sequence"/>
</dbReference>
<comment type="function">
    <text evidence="10">Functions in the biosynthesis of the anionic phospholipids phosphatidylglycerol and cardiolipin.</text>
</comment>
<dbReference type="SMART" id="SM00155">
    <property type="entry name" value="PLDc"/>
    <property type="match status" value="2"/>
</dbReference>
<accession>A0A8H8DAB3</accession>
<comment type="subcellular location">
    <subcellularLocation>
        <location evidence="10">Mitochondrion</location>
    </subcellularLocation>
</comment>
<dbReference type="AlphaFoldDB" id="A0A8H8DAB3"/>
<dbReference type="UniPathway" id="UPA00084">
    <property type="reaction ID" value="UER00503"/>
</dbReference>
<dbReference type="GO" id="GO:0008444">
    <property type="term" value="F:CDP-diacylglycerol-glycerol-3-phosphate 3-phosphatidyltransferase activity"/>
    <property type="evidence" value="ECO:0007669"/>
    <property type="project" value="UniProtKB-EC"/>
</dbReference>
<dbReference type="EC" id="2.7.8.5" evidence="10"/>
<evidence type="ECO:0000256" key="10">
    <source>
        <dbReference type="RuleBase" id="RU365024"/>
    </source>
</evidence>
<keyword evidence="10" id="KW-0496">Mitochondrion</keyword>
<keyword evidence="14" id="KW-1185">Reference proteome</keyword>
<keyword evidence="4 10" id="KW-0808">Transferase</keyword>
<evidence type="ECO:0000313" key="13">
    <source>
        <dbReference type="EMBL" id="KAG5418027.1"/>
    </source>
</evidence>
<keyword evidence="7 10" id="KW-0594">Phospholipid biosynthesis</keyword>
<comment type="similarity">
    <text evidence="2 10">Belongs to the CDP-alcohol phosphatidyltransferase class-II family.</text>
</comment>
<dbReference type="GeneID" id="93652985"/>
<keyword evidence="6 10" id="KW-0443">Lipid metabolism</keyword>
<dbReference type="GO" id="GO:0005524">
    <property type="term" value="F:ATP binding"/>
    <property type="evidence" value="ECO:0007669"/>
    <property type="project" value="UniProtKB-KW"/>
</dbReference>